<evidence type="ECO:0000313" key="1">
    <source>
        <dbReference type="EMBL" id="KHF45824.1"/>
    </source>
</evidence>
<dbReference type="RefSeq" id="WP_015787172.1">
    <property type="nucleotide sequence ID" value="NZ_FOWS01000003.1"/>
</dbReference>
<sequence length="274" mass="29622">MDECDLGAITLTRRATPTRTLSVSLPEAVAWFAGERHSDRPHCVSPVLLTTATVLGSRLPYPKRQRLKRFVPALVGTANDGQDERRSLIAMDWLVRVYTPAWLRLVPALDLAQLSLTEHSPVLTVTDAAAALEGPLATVHRVAWAAYTDTLWDRHDPPRSEVAAILSRVLSSHAADAAVAATLGIAESFLPLCGRMRLAVEQALLVATYTHHGGAGSGSVEHHITTMLAPTAAALEDAVIELFGHLIEATVPADHGWLSQDPVESARHTDNNRR</sequence>
<proteinExistence type="predicted"/>
<name>A0A837DHK8_9PSEU</name>
<dbReference type="AlphaFoldDB" id="A0A837DHK8"/>
<organism evidence="1 2">
    <name type="scientific">Saccharomonospora viridis</name>
    <dbReference type="NCBI Taxonomy" id="1852"/>
    <lineage>
        <taxon>Bacteria</taxon>
        <taxon>Bacillati</taxon>
        <taxon>Actinomycetota</taxon>
        <taxon>Actinomycetes</taxon>
        <taxon>Pseudonocardiales</taxon>
        <taxon>Pseudonocardiaceae</taxon>
        <taxon>Saccharomonospora</taxon>
    </lineage>
</organism>
<comment type="caution">
    <text evidence="1">The sequence shown here is derived from an EMBL/GenBank/DDBJ whole genome shotgun (WGS) entry which is preliminary data.</text>
</comment>
<accession>A0A837DHK8</accession>
<protein>
    <submittedName>
        <fullName evidence="1">Uncharacterized protein</fullName>
    </submittedName>
</protein>
<reference evidence="1 2" key="1">
    <citation type="submission" date="2014-10" db="EMBL/GenBank/DDBJ databases">
        <title>Genome sequence of Micropolyspora internatus JCM3315.</title>
        <authorList>
            <person name="Shin S.-K."/>
            <person name="Yi H."/>
        </authorList>
    </citation>
    <scope>NUCLEOTIDE SEQUENCE [LARGE SCALE GENOMIC DNA]</scope>
    <source>
        <strain evidence="1 2">JCM 3315</strain>
    </source>
</reference>
<gene>
    <name evidence="1" type="ORF">MINT15_01250</name>
</gene>
<dbReference type="OrthoDB" id="7264945at2"/>
<evidence type="ECO:0000313" key="2">
    <source>
        <dbReference type="Proteomes" id="UP000030848"/>
    </source>
</evidence>
<dbReference type="EMBL" id="JRZE01000001">
    <property type="protein sequence ID" value="KHF45824.1"/>
    <property type="molecule type" value="Genomic_DNA"/>
</dbReference>
<dbReference type="Proteomes" id="UP000030848">
    <property type="component" value="Unassembled WGS sequence"/>
</dbReference>